<evidence type="ECO:0000256" key="2">
    <source>
        <dbReference type="SAM" id="Phobius"/>
    </source>
</evidence>
<keyword evidence="4" id="KW-1185">Reference proteome</keyword>
<evidence type="ECO:0000313" key="4">
    <source>
        <dbReference type="Proteomes" id="UP001174208"/>
    </source>
</evidence>
<comment type="caution">
    <text evidence="3">The sequence shown here is derived from an EMBL/GenBank/DDBJ whole genome shotgun (WGS) entry which is preliminary data.</text>
</comment>
<feature type="region of interest" description="Disordered" evidence="1">
    <location>
        <begin position="1"/>
        <end position="68"/>
    </location>
</feature>
<dbReference type="EMBL" id="JAROCF010000001">
    <property type="protein sequence ID" value="MDN4613774.1"/>
    <property type="molecule type" value="Genomic_DNA"/>
</dbReference>
<proteinExistence type="predicted"/>
<feature type="compositionally biased region" description="Basic and acidic residues" evidence="1">
    <location>
        <begin position="54"/>
        <end position="68"/>
    </location>
</feature>
<keyword evidence="2" id="KW-0812">Transmembrane</keyword>
<feature type="transmembrane region" description="Helical" evidence="2">
    <location>
        <begin position="114"/>
        <end position="142"/>
    </location>
</feature>
<organism evidence="3 4">
    <name type="scientific">Leifsonia williamsii</name>
    <dbReference type="NCBI Taxonomy" id="3035919"/>
    <lineage>
        <taxon>Bacteria</taxon>
        <taxon>Bacillati</taxon>
        <taxon>Actinomycetota</taxon>
        <taxon>Actinomycetes</taxon>
        <taxon>Micrococcales</taxon>
        <taxon>Microbacteriaceae</taxon>
        <taxon>Leifsonia</taxon>
    </lineage>
</organism>
<dbReference type="Proteomes" id="UP001174208">
    <property type="component" value="Unassembled WGS sequence"/>
</dbReference>
<sequence length="204" mass="21585">MIADDEQQDVSRAGGFDPRYDPAFQRGYTPRPGEVARTRTRAPGSRSTAAARPRRWDGDDDRARYDDRDGFFDGGNDEQPAVAEAAPAGAPVVFAAPAPGLLDRLDISPRRNRWMLALWLVGAGFVVLGIVFYCISVSISYAGPAPGGDVGSLVIAQLGWMLAAPLVTVGLLTLVALLFLTALVGWRSAAAGEGEGDGEEPEGL</sequence>
<dbReference type="RefSeq" id="WP_301210181.1">
    <property type="nucleotide sequence ID" value="NZ_JAROCF010000001.1"/>
</dbReference>
<evidence type="ECO:0000313" key="3">
    <source>
        <dbReference type="EMBL" id="MDN4613774.1"/>
    </source>
</evidence>
<name>A0ABT8K8Q7_9MICO</name>
<protein>
    <submittedName>
        <fullName evidence="3">Uncharacterized protein</fullName>
    </submittedName>
</protein>
<evidence type="ECO:0000256" key="1">
    <source>
        <dbReference type="SAM" id="MobiDB-lite"/>
    </source>
</evidence>
<gene>
    <name evidence="3" type="ORF">P5G50_04840</name>
</gene>
<accession>A0ABT8K8Q7</accession>
<keyword evidence="2" id="KW-0472">Membrane</keyword>
<keyword evidence="2" id="KW-1133">Transmembrane helix</keyword>
<feature type="transmembrane region" description="Helical" evidence="2">
    <location>
        <begin position="162"/>
        <end position="186"/>
    </location>
</feature>
<reference evidence="3" key="1">
    <citation type="submission" date="2023-06" db="EMBL/GenBank/DDBJ databases">
        <title>MT1 and MT2 Draft Genomes of Novel Species.</title>
        <authorList>
            <person name="Venkateswaran K."/>
        </authorList>
    </citation>
    <scope>NUCLEOTIDE SEQUENCE</scope>
    <source>
        <strain evidence="3">F6_8S_P_1B</strain>
    </source>
</reference>